<evidence type="ECO:0000313" key="2">
    <source>
        <dbReference type="EMBL" id="AGF73017.1"/>
    </source>
</evidence>
<reference evidence="2 3" key="1">
    <citation type="journal article" date="2012" name="Stand. Genomic Sci.">
        <title>Genome sequence of the halotolerant bacterium Corynebacterium halotolerans type strain YIM 70093(T) (= DSM 44683(T)).</title>
        <authorList>
            <person name="Ruckert C."/>
            <person name="Albersmeier A."/>
            <person name="Al-Dilaimi A."/>
            <person name="Niehaus K."/>
            <person name="Szczepanowski R."/>
            <person name="Kalinowski J."/>
        </authorList>
    </citation>
    <scope>NUCLEOTIDE SEQUENCE [LARGE SCALE GENOMIC DNA]</scope>
    <source>
        <strain evidence="2">YIM 70093</strain>
    </source>
</reference>
<protein>
    <submittedName>
        <fullName evidence="2">Uncharacterized protein</fullName>
    </submittedName>
</protein>
<dbReference type="STRING" id="1121362.A605_10075"/>
<accession>M1NU72</accession>
<dbReference type="Proteomes" id="UP000011723">
    <property type="component" value="Chromosome"/>
</dbReference>
<dbReference type="HOGENOM" id="CLU_467498_0_0_11"/>
<proteinExistence type="predicted"/>
<evidence type="ECO:0000313" key="3">
    <source>
        <dbReference type="Proteomes" id="UP000011723"/>
    </source>
</evidence>
<sequence length="583" mass="62275">MTNTSALSVSDGNFRLVVGNDLDVSAEEISAAGRTVRFGPRELVALARLVGEAGIGKASTHGLLVISDDLNPEAGGGVHVSAGGGELGGLLRAASEEKLAVVLTEAVARGWFHTLSLAGSGPLAWTREDSEHIGHLGIQGRPLLSEYLAERRRAVRGGGYSAQAPAAIPADDESAREVLCSLLEESGSRTQFGAAELAVAGDGELRTIVRAATAEGEWLDNLRLALAAEEALAADLLLEVLAAMRHKTGPLERWTRLRAAIAARVLACRGRIPIFEEVLDRLERAPESVWDQVFRRGKVKSTRYVGEDVAAYLNTFTEPEGDGAPDAAAAKRLLEELRAAAGGDGPGDGQGKSLVWVDPADLGSGQTAGSDDRPTLEDLARALGGQFARRVPAVEEMLRGQRELYPDEDDESLTARLRRATLAQLDLVDVTEEDSRETVSEIVMDHVLALSMLRGVPVATETDLEKLGARLLTAAGWTIAMRRSAESAGAAAGVVVEYGLPLVQEVVVEFLFHQMTKVKPAKPGTYRNAYKFARSKLGRARRDPRVRDAAAGGAMAGMRMTLDRVPNRLLLWSIDREIGKAGR</sequence>
<dbReference type="EMBL" id="CP003697">
    <property type="protein sequence ID" value="AGF73017.1"/>
    <property type="molecule type" value="Genomic_DNA"/>
</dbReference>
<organism evidence="2 3">
    <name type="scientific">Corynebacterium halotolerans YIM 70093 = DSM 44683</name>
    <dbReference type="NCBI Taxonomy" id="1121362"/>
    <lineage>
        <taxon>Bacteria</taxon>
        <taxon>Bacillati</taxon>
        <taxon>Actinomycetota</taxon>
        <taxon>Actinomycetes</taxon>
        <taxon>Mycobacteriales</taxon>
        <taxon>Corynebacteriaceae</taxon>
        <taxon>Corynebacterium</taxon>
    </lineage>
</organism>
<dbReference type="AlphaFoldDB" id="M1NU72"/>
<name>M1NU72_9CORY</name>
<keyword evidence="3" id="KW-1185">Reference proteome</keyword>
<dbReference type="KEGG" id="chn:A605_10075"/>
<dbReference type="eggNOG" id="ENOG5031YDN">
    <property type="taxonomic scope" value="Bacteria"/>
</dbReference>
<evidence type="ECO:0000256" key="1">
    <source>
        <dbReference type="SAM" id="MobiDB-lite"/>
    </source>
</evidence>
<dbReference type="PATRIC" id="fig|1121362.3.peg.2039"/>
<gene>
    <name evidence="2" type="ORF">A605_10075</name>
</gene>
<feature type="region of interest" description="Disordered" evidence="1">
    <location>
        <begin position="340"/>
        <end position="374"/>
    </location>
</feature>
<dbReference type="RefSeq" id="WP_015401436.1">
    <property type="nucleotide sequence ID" value="NC_020302.1"/>
</dbReference>